<accession>A0ABT2HYR0</accession>
<dbReference type="SUPFAM" id="SSF55469">
    <property type="entry name" value="FMN-dependent nitroreductase-like"/>
    <property type="match status" value="1"/>
</dbReference>
<evidence type="ECO:0000256" key="3">
    <source>
        <dbReference type="SAM" id="MobiDB-lite"/>
    </source>
</evidence>
<dbReference type="PANTHER" id="PTHR43673:SF10">
    <property type="entry name" value="NADH DEHYDROGENASE_NAD(P)H NITROREDUCTASE XCC3605-RELATED"/>
    <property type="match status" value="1"/>
</dbReference>
<reference evidence="5 6" key="1">
    <citation type="submission" date="2022-04" db="EMBL/GenBank/DDBJ databases">
        <title>Human microbiome associated bacterial genomes.</title>
        <authorList>
            <person name="Sandstrom S."/>
            <person name="Salamzade R."/>
            <person name="Kalan L.R."/>
        </authorList>
    </citation>
    <scope>NUCLEOTIDE SEQUENCE [LARGE SCALE GENOMIC DNA]</scope>
    <source>
        <strain evidence="6">p3-SID1799</strain>
    </source>
</reference>
<evidence type="ECO:0000256" key="2">
    <source>
        <dbReference type="ARBA" id="ARBA00023002"/>
    </source>
</evidence>
<keyword evidence="6" id="KW-1185">Reference proteome</keyword>
<keyword evidence="2" id="KW-0560">Oxidoreductase</keyword>
<dbReference type="RefSeq" id="WP_260104611.1">
    <property type="nucleotide sequence ID" value="NZ_JALXSQ010000045.1"/>
</dbReference>
<evidence type="ECO:0000313" key="6">
    <source>
        <dbReference type="Proteomes" id="UP001525379"/>
    </source>
</evidence>
<protein>
    <submittedName>
        <fullName evidence="5">Nitroreductase family protein</fullName>
    </submittedName>
</protein>
<feature type="domain" description="Nitroreductase" evidence="4">
    <location>
        <begin position="89"/>
        <end position="162"/>
    </location>
</feature>
<dbReference type="Proteomes" id="UP001525379">
    <property type="component" value="Unassembled WGS sequence"/>
</dbReference>
<evidence type="ECO:0000256" key="1">
    <source>
        <dbReference type="ARBA" id="ARBA00007118"/>
    </source>
</evidence>
<gene>
    <name evidence="5" type="ORF">M3D15_08945</name>
</gene>
<dbReference type="PANTHER" id="PTHR43673">
    <property type="entry name" value="NAD(P)H NITROREDUCTASE YDGI-RELATED"/>
    <property type="match status" value="1"/>
</dbReference>
<comment type="caution">
    <text evidence="5">The sequence shown here is derived from an EMBL/GenBank/DDBJ whole genome shotgun (WGS) entry which is preliminary data.</text>
</comment>
<feature type="domain" description="Nitroreductase" evidence="4">
    <location>
        <begin position="20"/>
        <end position="66"/>
    </location>
</feature>
<comment type="similarity">
    <text evidence="1">Belongs to the nitroreductase family.</text>
</comment>
<proteinExistence type="inferred from homology"/>
<dbReference type="InterPro" id="IPR000415">
    <property type="entry name" value="Nitroreductase-like"/>
</dbReference>
<sequence length="195" mass="21403">MSHPAAPRRNAVLPSVNSTIANRWSPRGFDARHELTDEMVDTLLDAARWAPSASNTQPWSFLVAHRGTPEHAQIVETLMGFNQTWVPSASALFVGIVEEEREGIPLPWAKHDLGQATAFLLLQATTMGLHTHQMGGFGADKLAEAFQIDAPFSPQIIIAVGRHDSSDAVPAEVRLKDQAPRERKPLADMHFQSEA</sequence>
<evidence type="ECO:0000313" key="5">
    <source>
        <dbReference type="EMBL" id="MCT2043451.1"/>
    </source>
</evidence>
<dbReference type="EMBL" id="JALXSQ010000045">
    <property type="protein sequence ID" value="MCT2043451.1"/>
    <property type="molecule type" value="Genomic_DNA"/>
</dbReference>
<dbReference type="CDD" id="cd02138">
    <property type="entry name" value="TdsD-like"/>
    <property type="match status" value="1"/>
</dbReference>
<dbReference type="Gene3D" id="3.40.109.10">
    <property type="entry name" value="NADH Oxidase"/>
    <property type="match status" value="1"/>
</dbReference>
<dbReference type="Pfam" id="PF00881">
    <property type="entry name" value="Nitroreductase"/>
    <property type="match status" value="2"/>
</dbReference>
<organism evidence="5 6">
    <name type="scientific">Pseudoclavibacter albus</name>
    <dbReference type="NCBI Taxonomy" id="272241"/>
    <lineage>
        <taxon>Bacteria</taxon>
        <taxon>Bacillati</taxon>
        <taxon>Actinomycetota</taxon>
        <taxon>Actinomycetes</taxon>
        <taxon>Micrococcales</taxon>
        <taxon>Microbacteriaceae</taxon>
        <taxon>Pseudoclavibacter</taxon>
    </lineage>
</organism>
<feature type="region of interest" description="Disordered" evidence="3">
    <location>
        <begin position="175"/>
        <end position="195"/>
    </location>
</feature>
<dbReference type="InterPro" id="IPR029479">
    <property type="entry name" value="Nitroreductase"/>
</dbReference>
<name>A0ABT2HYR0_9MICO</name>
<evidence type="ECO:0000259" key="4">
    <source>
        <dbReference type="Pfam" id="PF00881"/>
    </source>
</evidence>